<protein>
    <recommendedName>
        <fullName evidence="1">LPS-assembly protein LptD</fullName>
    </recommendedName>
</protein>
<comment type="caution">
    <text evidence="1">Lacks conserved residue(s) required for the propagation of feature annotation.</text>
</comment>
<name>A0A840ABX5_9PROT</name>
<feature type="compositionally biased region" description="Low complexity" evidence="2">
    <location>
        <begin position="62"/>
        <end position="79"/>
    </location>
</feature>
<sequence>MAQPPRVSSHLPRFASRRDRRRAQGAWRQALRRAGGTLALALFAMLATTGQAQQSAPPPTASPLGTPTASPTASATGTPGIPGLRVDQDAPVVFTADEVEFNQQTGVVTARGRVEAWQGERFVRADTFIHDRNTGVTILRGNVQLLEADGQVFYAEEAELADQFRDGVLREIRARLVQNARMAATGARRSGGEVTDLARVVYSACNLCETDPTRPPLWQLRARVATQDRRSERISYRDAVVEVGGVPVLYTPFFSHPDPQTPRSSGFLFPSFGYTRFLGAFAALPYFWAIDGQQDLTATLTQGSEVLPNLDLLYRRRFNNGEVNLQGSIGYLRRDTLRRLSEFGQTQDEQVAGHVAARGRFHVTENWRVGFDINRASSEGYLRTYRLGVQRVLVSQVYAEGFWRTEHYARIDARAYQGLRTLEDTRLLPVVAPNAFYEYAPRQTVLGGHLTLDMGALSLTRPVGSATQRLASRLAWERPMLGPQGDIWTIRAQTDLRAYHADGQQNAPGLLPDANGTRGDANLRLALDWRMPLVRPVGIWGQQLLEPRVQVVTGPATGRQTRFPNEDSVDFEFTDANLFQLNRFTGRDRQEGGTRVDAALRASWLFPNGGRVEGLAGRSFRFHDSNIFPANSGLERRESDWVGRAAFAPVPWFEVMGRTRLDGRSGRNRASDAVLATSLGRIGVLDNVVLTTSYFDQPPQAFFANDPGRREVGFGLGAEYRTRAGGVWRANGSMQLDLRTERPAWLLGTAGYEDECCIIQAQFQRRLGFNPITNDPYRGNTTLLFRIAFKTVGDFSLRAL</sequence>
<dbReference type="AlphaFoldDB" id="A0A840ABX5"/>
<dbReference type="PANTHER" id="PTHR30189">
    <property type="entry name" value="LPS-ASSEMBLY PROTEIN"/>
    <property type="match status" value="1"/>
</dbReference>
<dbReference type="Proteomes" id="UP000553193">
    <property type="component" value="Unassembled WGS sequence"/>
</dbReference>
<comment type="subcellular location">
    <subcellularLocation>
        <location evidence="1">Cell outer membrane</location>
    </subcellularLocation>
</comment>
<keyword evidence="1" id="KW-0732">Signal</keyword>
<dbReference type="HAMAP" id="MF_01411">
    <property type="entry name" value="LPS_assembly_LptD"/>
    <property type="match status" value="1"/>
</dbReference>
<dbReference type="GO" id="GO:1990351">
    <property type="term" value="C:transporter complex"/>
    <property type="evidence" value="ECO:0007669"/>
    <property type="project" value="TreeGrafter"/>
</dbReference>
<dbReference type="InterPro" id="IPR007543">
    <property type="entry name" value="LptD_C"/>
</dbReference>
<proteinExistence type="inferred from homology"/>
<evidence type="ECO:0000313" key="4">
    <source>
        <dbReference type="EMBL" id="MBB3899468.1"/>
    </source>
</evidence>
<keyword evidence="1" id="KW-0998">Cell outer membrane</keyword>
<dbReference type="InterPro" id="IPR020889">
    <property type="entry name" value="LipoPS_assembly_LptD"/>
</dbReference>
<organism evidence="4 5">
    <name type="scientific">Roseococcus suduntuyensis</name>
    <dbReference type="NCBI Taxonomy" id="455361"/>
    <lineage>
        <taxon>Bacteria</taxon>
        <taxon>Pseudomonadati</taxon>
        <taxon>Pseudomonadota</taxon>
        <taxon>Alphaproteobacteria</taxon>
        <taxon>Acetobacterales</taxon>
        <taxon>Roseomonadaceae</taxon>
        <taxon>Roseococcus</taxon>
    </lineage>
</organism>
<evidence type="ECO:0000259" key="3">
    <source>
        <dbReference type="Pfam" id="PF04453"/>
    </source>
</evidence>
<dbReference type="Gene3D" id="2.60.450.10">
    <property type="entry name" value="Lipopolysaccharide (LPS) transport protein A like domain"/>
    <property type="match status" value="1"/>
</dbReference>
<keyword evidence="5" id="KW-1185">Reference proteome</keyword>
<dbReference type="InterPro" id="IPR050218">
    <property type="entry name" value="LptD"/>
</dbReference>
<dbReference type="PANTHER" id="PTHR30189:SF1">
    <property type="entry name" value="LPS-ASSEMBLY PROTEIN LPTD"/>
    <property type="match status" value="1"/>
</dbReference>
<dbReference type="Pfam" id="PF04453">
    <property type="entry name" value="LptD"/>
    <property type="match status" value="1"/>
</dbReference>
<reference evidence="4 5" key="1">
    <citation type="submission" date="2020-08" db="EMBL/GenBank/DDBJ databases">
        <title>Genomic Encyclopedia of Type Strains, Phase IV (KMG-IV): sequencing the most valuable type-strain genomes for metagenomic binning, comparative biology and taxonomic classification.</title>
        <authorList>
            <person name="Goeker M."/>
        </authorList>
    </citation>
    <scope>NUCLEOTIDE SEQUENCE [LARGE SCALE GENOMIC DNA]</scope>
    <source>
        <strain evidence="4 5">DSM 19979</strain>
    </source>
</reference>
<accession>A0A840ABX5</accession>
<evidence type="ECO:0000256" key="2">
    <source>
        <dbReference type="SAM" id="MobiDB-lite"/>
    </source>
</evidence>
<feature type="region of interest" description="Disordered" evidence="2">
    <location>
        <begin position="1"/>
        <end position="22"/>
    </location>
</feature>
<feature type="domain" description="LptD C-terminal" evidence="3">
    <location>
        <begin position="353"/>
        <end position="671"/>
    </location>
</feature>
<comment type="subunit">
    <text evidence="1">Component of the lipopolysaccharide transport and assembly complex.</text>
</comment>
<dbReference type="EMBL" id="JACIDJ010000005">
    <property type="protein sequence ID" value="MBB3899468.1"/>
    <property type="molecule type" value="Genomic_DNA"/>
</dbReference>
<evidence type="ECO:0000256" key="1">
    <source>
        <dbReference type="HAMAP-Rule" id="MF_01411"/>
    </source>
</evidence>
<comment type="caution">
    <text evidence="4">The sequence shown here is derived from an EMBL/GenBank/DDBJ whole genome shotgun (WGS) entry which is preliminary data.</text>
</comment>
<evidence type="ECO:0000313" key="5">
    <source>
        <dbReference type="Proteomes" id="UP000553193"/>
    </source>
</evidence>
<dbReference type="GO" id="GO:0009279">
    <property type="term" value="C:cell outer membrane"/>
    <property type="evidence" value="ECO:0007669"/>
    <property type="project" value="UniProtKB-SubCell"/>
</dbReference>
<keyword evidence="1" id="KW-0472">Membrane</keyword>
<dbReference type="GO" id="GO:0015920">
    <property type="term" value="P:lipopolysaccharide transport"/>
    <property type="evidence" value="ECO:0007669"/>
    <property type="project" value="InterPro"/>
</dbReference>
<comment type="similarity">
    <text evidence="1">Belongs to the LptD family.</text>
</comment>
<comment type="function">
    <text evidence="1">Involved in the assembly of lipopolysaccharide (LPS) at the surface of the outer membrane.</text>
</comment>
<feature type="region of interest" description="Disordered" evidence="2">
    <location>
        <begin position="51"/>
        <end position="86"/>
    </location>
</feature>
<dbReference type="RefSeq" id="WP_242535113.1">
    <property type="nucleotide sequence ID" value="NZ_JACIDJ010000005.1"/>
</dbReference>
<dbReference type="GO" id="GO:0043165">
    <property type="term" value="P:Gram-negative-bacterium-type cell outer membrane assembly"/>
    <property type="evidence" value="ECO:0007669"/>
    <property type="project" value="UniProtKB-UniRule"/>
</dbReference>
<gene>
    <name evidence="1" type="primary">lptD</name>
    <name evidence="4" type="ORF">GGQ83_002920</name>
</gene>